<sequence length="312" mass="35379">MRFLILSLMIALGTHAAADQTEPAPIQGYTTETLRNPIFDAAHTAVNTARFSNWLTENIEKIPPQKWPPYREHLYELINSQIIQNYDQTGLVMPKDDDLILMSLFMWAERLGVYGGAQVYNRVRPKGIEVLPVSLPLPGDFQLKLEGDLFHLSTAQQGWKVYYPYFFMLHDIRAIRTTEGHTAAIITLSTGTAWHTDQTGKSQATIMLIVSPDAEPAAFESYWNKLFGLEGISSAKLATRADLASRHVADYSFGPNKDKTLHREFTSWRTGRRMFGVMYSGLDGTYQWNHRHFEDFINAMSFSAPGVTPKEQ</sequence>
<keyword evidence="1" id="KW-0732">Signal</keyword>
<dbReference type="RefSeq" id="WP_068301012.1">
    <property type="nucleotide sequence ID" value="NZ_LRUA01000001.1"/>
</dbReference>
<dbReference type="STRING" id="637679.GCA_001550055_00044"/>
<dbReference type="EMBL" id="FNAK01000008">
    <property type="protein sequence ID" value="SDE58162.1"/>
    <property type="molecule type" value="Genomic_DNA"/>
</dbReference>
<dbReference type="OrthoDB" id="6399720at2"/>
<feature type="chain" id="PRO_5010248755" description="DUF1254 domain-containing protein" evidence="1">
    <location>
        <begin position="17"/>
        <end position="312"/>
    </location>
</feature>
<protein>
    <recommendedName>
        <fullName evidence="4">DUF1254 domain-containing protein</fullName>
    </recommendedName>
</protein>
<reference evidence="2 3" key="1">
    <citation type="submission" date="2016-10" db="EMBL/GenBank/DDBJ databases">
        <authorList>
            <person name="de Groot N.N."/>
        </authorList>
    </citation>
    <scope>NUCLEOTIDE SEQUENCE [LARGE SCALE GENOMIC DNA]</scope>
    <source>
        <strain evidence="2 3">CGMCC 1.9109</strain>
    </source>
</reference>
<organism evidence="2 3">
    <name type="scientific">Kordiimonas lacus</name>
    <dbReference type="NCBI Taxonomy" id="637679"/>
    <lineage>
        <taxon>Bacteria</taxon>
        <taxon>Pseudomonadati</taxon>
        <taxon>Pseudomonadota</taxon>
        <taxon>Alphaproteobacteria</taxon>
        <taxon>Kordiimonadales</taxon>
        <taxon>Kordiimonadaceae</taxon>
        <taxon>Kordiimonas</taxon>
    </lineage>
</organism>
<dbReference type="Proteomes" id="UP000183685">
    <property type="component" value="Unassembled WGS sequence"/>
</dbReference>
<evidence type="ECO:0000313" key="3">
    <source>
        <dbReference type="Proteomes" id="UP000183685"/>
    </source>
</evidence>
<evidence type="ECO:0000256" key="1">
    <source>
        <dbReference type="SAM" id="SignalP"/>
    </source>
</evidence>
<feature type="signal peptide" evidence="1">
    <location>
        <begin position="1"/>
        <end position="16"/>
    </location>
</feature>
<accession>A0A1G7E3D2</accession>
<proteinExistence type="predicted"/>
<evidence type="ECO:0000313" key="2">
    <source>
        <dbReference type="EMBL" id="SDE58162.1"/>
    </source>
</evidence>
<evidence type="ECO:0008006" key="4">
    <source>
        <dbReference type="Google" id="ProtNLM"/>
    </source>
</evidence>
<gene>
    <name evidence="2" type="ORF">SAMN04488071_3265</name>
</gene>
<name>A0A1G7E3D2_9PROT</name>
<keyword evidence="3" id="KW-1185">Reference proteome</keyword>
<dbReference type="AlphaFoldDB" id="A0A1G7E3D2"/>